<accession>A0ACB8QXY4</accession>
<name>A0ACB8QXY4_9AGAM</name>
<reference evidence="1" key="2">
    <citation type="journal article" date="2022" name="New Phytol.">
        <title>Evolutionary transition to the ectomycorrhizal habit in the genomes of a hyperdiverse lineage of mushroom-forming fungi.</title>
        <authorList>
            <person name="Looney B."/>
            <person name="Miyauchi S."/>
            <person name="Morin E."/>
            <person name="Drula E."/>
            <person name="Courty P.E."/>
            <person name="Kohler A."/>
            <person name="Kuo A."/>
            <person name="LaButti K."/>
            <person name="Pangilinan J."/>
            <person name="Lipzen A."/>
            <person name="Riley R."/>
            <person name="Andreopoulos W."/>
            <person name="He G."/>
            <person name="Johnson J."/>
            <person name="Nolan M."/>
            <person name="Tritt A."/>
            <person name="Barry K.W."/>
            <person name="Grigoriev I.V."/>
            <person name="Nagy L.G."/>
            <person name="Hibbett D."/>
            <person name="Henrissat B."/>
            <person name="Matheny P.B."/>
            <person name="Labbe J."/>
            <person name="Martin F.M."/>
        </authorList>
    </citation>
    <scope>NUCLEOTIDE SEQUENCE</scope>
    <source>
        <strain evidence="1">EC-137</strain>
    </source>
</reference>
<organism evidence="1 2">
    <name type="scientific">Vararia minispora EC-137</name>
    <dbReference type="NCBI Taxonomy" id="1314806"/>
    <lineage>
        <taxon>Eukaryota</taxon>
        <taxon>Fungi</taxon>
        <taxon>Dikarya</taxon>
        <taxon>Basidiomycota</taxon>
        <taxon>Agaricomycotina</taxon>
        <taxon>Agaricomycetes</taxon>
        <taxon>Russulales</taxon>
        <taxon>Lachnocladiaceae</taxon>
        <taxon>Vararia</taxon>
    </lineage>
</organism>
<reference evidence="1" key="1">
    <citation type="submission" date="2021-02" db="EMBL/GenBank/DDBJ databases">
        <authorList>
            <consortium name="DOE Joint Genome Institute"/>
            <person name="Ahrendt S."/>
            <person name="Looney B.P."/>
            <person name="Miyauchi S."/>
            <person name="Morin E."/>
            <person name="Drula E."/>
            <person name="Courty P.E."/>
            <person name="Chicoki N."/>
            <person name="Fauchery L."/>
            <person name="Kohler A."/>
            <person name="Kuo A."/>
            <person name="Labutti K."/>
            <person name="Pangilinan J."/>
            <person name="Lipzen A."/>
            <person name="Riley R."/>
            <person name="Andreopoulos W."/>
            <person name="He G."/>
            <person name="Johnson J."/>
            <person name="Barry K.W."/>
            <person name="Grigoriev I.V."/>
            <person name="Nagy L."/>
            <person name="Hibbett D."/>
            <person name="Henrissat B."/>
            <person name="Matheny P.B."/>
            <person name="Labbe J."/>
            <person name="Martin F."/>
        </authorList>
    </citation>
    <scope>NUCLEOTIDE SEQUENCE</scope>
    <source>
        <strain evidence="1">EC-137</strain>
    </source>
</reference>
<evidence type="ECO:0000313" key="2">
    <source>
        <dbReference type="Proteomes" id="UP000814128"/>
    </source>
</evidence>
<evidence type="ECO:0000313" key="1">
    <source>
        <dbReference type="EMBL" id="KAI0036685.1"/>
    </source>
</evidence>
<dbReference type="EMBL" id="MU273469">
    <property type="protein sequence ID" value="KAI0036685.1"/>
    <property type="molecule type" value="Genomic_DNA"/>
</dbReference>
<proteinExistence type="predicted"/>
<dbReference type="Proteomes" id="UP000814128">
    <property type="component" value="Unassembled WGS sequence"/>
</dbReference>
<sequence>AVFMSVMTVSVLYNLPRDASRIQLAGIRDLAAATPDLRPLLPSIPKDPRTLYARYNLDPITDIMVCCSECYYSTPLGACPFFCEHKPTPGSRPCNTPLLEWTRIRSKWYKTPRLKYEPQNFRLWLGRLLLRPGFEQLVDSAFRGNPQTPMRAIGDGTHLRQAQGPSGHPFFPGPFSETRLALAYCIDGFNPFGMKTAKQTVSCTAIWLIKHRLVIPGPNKPSVDQINHANQLIVDTMKVFYDPGVYYSSTAEHSLGRLVRCLLPIDICDAIALRQIVSTTSVTSKYFCIQCELPIQQIENINPSTWTPRDPVKMKQQAMAWRDAPDEKSHVLLAEQNGIHWTPFYELPYWNPVSAAIPEPMHIMQNLIEHHLRVAWGISVRSEGGDGSALSPAKVKPRPPASETERFLQIILQAQMEKCLCLLAMRRKKSTVIGSASSNALRRLCHGYGLDYSGTKDDLYERLTDYTEQNVLPPVPSDPRTVLGKSVMESCWASMKDTTLPSWVSGAPRNWGTATCGKLSADQWNVICTIHLPFTLISRWDIAAAPERDRKMLDNYMDLVRVVETCGLREITEEQIQGYTRYIRRYLEEYKVLYKGAKIKPNHHLAIHYGDVLRSFGPTPGHQAQPYERFINFLHQLPTNMRFGELESTFMRASGRSANLSSLITDYTPDHEPCELLKVYYDIVQRDSRGTRLAYMTDSKILFSVEKAAYRSNAQASSVLDSRLYRLLADFLNTQHPSRTSTARELYPAHIPIPREVEFIDRVAIRGVRYSVYSSLPRDSHIMFRSTRLCLTMTVGEIQKMFVHTHEVPIERPPDPTADEMETTSLMLLVRPFQPLSGPDVHLDAHFRKYGISGGFCCHRTKQEEIMIDASSVICHAKVTLTTIENKPLLHVKALDRVCSVYACY</sequence>
<keyword evidence="2" id="KW-1185">Reference proteome</keyword>
<gene>
    <name evidence="1" type="ORF">K488DRAFT_32738</name>
</gene>
<feature type="non-terminal residue" evidence="1">
    <location>
        <position position="905"/>
    </location>
</feature>
<protein>
    <submittedName>
        <fullName evidence="1">Uncharacterized protein</fullName>
    </submittedName>
</protein>
<feature type="non-terminal residue" evidence="1">
    <location>
        <position position="1"/>
    </location>
</feature>
<comment type="caution">
    <text evidence="1">The sequence shown here is derived from an EMBL/GenBank/DDBJ whole genome shotgun (WGS) entry which is preliminary data.</text>
</comment>